<proteinExistence type="predicted"/>
<protein>
    <submittedName>
        <fullName evidence="2">Uncharacterized protein</fullName>
    </submittedName>
</protein>
<evidence type="ECO:0000256" key="1">
    <source>
        <dbReference type="SAM" id="Phobius"/>
    </source>
</evidence>
<dbReference type="Proteomes" id="UP001281410">
    <property type="component" value="Unassembled WGS sequence"/>
</dbReference>
<feature type="transmembrane region" description="Helical" evidence="1">
    <location>
        <begin position="51"/>
        <end position="72"/>
    </location>
</feature>
<gene>
    <name evidence="2" type="ORF">Dsin_026384</name>
</gene>
<evidence type="ECO:0000313" key="3">
    <source>
        <dbReference type="Proteomes" id="UP001281410"/>
    </source>
</evidence>
<sequence>MGLLQVEYQSKRTSPFDTHPINIWIFFAATCVYCSGLSLKTELQIDRPNYFQCINLVILSSGALSAVSLASIFLPRLLGWFCLGLWTLLPIMLARHFIKQIYENLMKRIIEKISSMRNRFNQFQGVHIEASSELA</sequence>
<organism evidence="2 3">
    <name type="scientific">Dipteronia sinensis</name>
    <dbReference type="NCBI Taxonomy" id="43782"/>
    <lineage>
        <taxon>Eukaryota</taxon>
        <taxon>Viridiplantae</taxon>
        <taxon>Streptophyta</taxon>
        <taxon>Embryophyta</taxon>
        <taxon>Tracheophyta</taxon>
        <taxon>Spermatophyta</taxon>
        <taxon>Magnoliopsida</taxon>
        <taxon>eudicotyledons</taxon>
        <taxon>Gunneridae</taxon>
        <taxon>Pentapetalae</taxon>
        <taxon>rosids</taxon>
        <taxon>malvids</taxon>
        <taxon>Sapindales</taxon>
        <taxon>Sapindaceae</taxon>
        <taxon>Hippocastanoideae</taxon>
        <taxon>Acereae</taxon>
        <taxon>Dipteronia</taxon>
    </lineage>
</organism>
<accession>A0AAD9ZYM1</accession>
<dbReference type="InterPro" id="IPR053258">
    <property type="entry name" value="Ca-permeable_cation_channel"/>
</dbReference>
<dbReference type="PANTHER" id="PTHR34115">
    <property type="entry name" value="PROTEIN, PUTATIVE-RELATED"/>
    <property type="match status" value="1"/>
</dbReference>
<keyword evidence="1" id="KW-0472">Membrane</keyword>
<feature type="transmembrane region" description="Helical" evidence="1">
    <location>
        <begin position="78"/>
        <end position="98"/>
    </location>
</feature>
<evidence type="ECO:0000313" key="2">
    <source>
        <dbReference type="EMBL" id="KAK3195074.1"/>
    </source>
</evidence>
<feature type="transmembrane region" description="Helical" evidence="1">
    <location>
        <begin position="20"/>
        <end position="39"/>
    </location>
</feature>
<comment type="caution">
    <text evidence="2">The sequence shown here is derived from an EMBL/GenBank/DDBJ whole genome shotgun (WGS) entry which is preliminary data.</text>
</comment>
<keyword evidence="1" id="KW-1133">Transmembrane helix</keyword>
<dbReference type="AlphaFoldDB" id="A0AAD9ZYM1"/>
<reference evidence="2" key="1">
    <citation type="journal article" date="2023" name="Plant J.">
        <title>Genome sequences and population genomics provide insights into the demographic history, inbreeding, and mutation load of two 'living fossil' tree species of Dipteronia.</title>
        <authorList>
            <person name="Feng Y."/>
            <person name="Comes H.P."/>
            <person name="Chen J."/>
            <person name="Zhu S."/>
            <person name="Lu R."/>
            <person name="Zhang X."/>
            <person name="Li P."/>
            <person name="Qiu J."/>
            <person name="Olsen K.M."/>
            <person name="Qiu Y."/>
        </authorList>
    </citation>
    <scope>NUCLEOTIDE SEQUENCE</scope>
    <source>
        <strain evidence="2">NBL</strain>
    </source>
</reference>
<dbReference type="PANTHER" id="PTHR34115:SF6">
    <property type="entry name" value="PROTEIN, PUTATIVE-RELATED"/>
    <property type="match status" value="1"/>
</dbReference>
<dbReference type="EMBL" id="JANJYJ010000008">
    <property type="protein sequence ID" value="KAK3195074.1"/>
    <property type="molecule type" value="Genomic_DNA"/>
</dbReference>
<keyword evidence="3" id="KW-1185">Reference proteome</keyword>
<keyword evidence="1" id="KW-0812">Transmembrane</keyword>
<name>A0AAD9ZYM1_9ROSI</name>